<accession>A0A5N5QS72</accession>
<keyword evidence="1" id="KW-0175">Coiled coil</keyword>
<dbReference type="GO" id="GO:0005730">
    <property type="term" value="C:nucleolus"/>
    <property type="evidence" value="ECO:0007669"/>
    <property type="project" value="TreeGrafter"/>
</dbReference>
<dbReference type="Gene3D" id="3.40.50.10480">
    <property type="entry name" value="Probable brix-domain ribosomal biogenesis protein"/>
    <property type="match status" value="1"/>
</dbReference>
<feature type="compositionally biased region" description="Basic and acidic residues" evidence="2">
    <location>
        <begin position="87"/>
        <end position="97"/>
    </location>
</feature>
<feature type="coiled-coil region" evidence="1">
    <location>
        <begin position="512"/>
        <end position="539"/>
    </location>
</feature>
<dbReference type="OrthoDB" id="264354at2759"/>
<evidence type="ECO:0000256" key="2">
    <source>
        <dbReference type="SAM" id="MobiDB-lite"/>
    </source>
</evidence>
<dbReference type="PANTHER" id="PTHR22734:SF3">
    <property type="entry name" value="RIBOSOME PRODUCTION FACTOR 1"/>
    <property type="match status" value="1"/>
</dbReference>
<dbReference type="SMART" id="SM01190">
    <property type="entry name" value="EMP24_GP25L"/>
    <property type="match status" value="1"/>
</dbReference>
<feature type="compositionally biased region" description="Basic residues" evidence="2">
    <location>
        <begin position="23"/>
        <end position="37"/>
    </location>
</feature>
<keyword evidence="3" id="KW-0812">Transmembrane</keyword>
<dbReference type="Proteomes" id="UP000383932">
    <property type="component" value="Unassembled WGS sequence"/>
</dbReference>
<gene>
    <name evidence="6" type="ORF">CTheo_2119</name>
</gene>
<dbReference type="PANTHER" id="PTHR22734">
    <property type="entry name" value="U3 SMALL NUCLEOLAR RIBONUCLEOPROTEIN PROTEIN IMP4"/>
    <property type="match status" value="1"/>
</dbReference>
<evidence type="ECO:0000259" key="5">
    <source>
        <dbReference type="PROSITE" id="PS50866"/>
    </source>
</evidence>
<dbReference type="PROSITE" id="PS50866">
    <property type="entry name" value="GOLD"/>
    <property type="match status" value="1"/>
</dbReference>
<feature type="transmembrane region" description="Helical" evidence="3">
    <location>
        <begin position="375"/>
        <end position="396"/>
    </location>
</feature>
<evidence type="ECO:0000313" key="7">
    <source>
        <dbReference type="Proteomes" id="UP000383932"/>
    </source>
</evidence>
<name>A0A5N5QS72_9AGAM</name>
<protein>
    <submittedName>
        <fullName evidence="6">Ribosome production factor 1</fullName>
    </submittedName>
</protein>
<feature type="region of interest" description="Disordered" evidence="2">
    <location>
        <begin position="322"/>
        <end position="349"/>
    </location>
</feature>
<proteinExistence type="predicted"/>
<feature type="domain" description="GOLD" evidence="5">
    <location>
        <begin position="401"/>
        <end position="498"/>
    </location>
</feature>
<reference evidence="6 7" key="1">
    <citation type="journal article" date="2019" name="Fungal Biol. Biotechnol.">
        <title>Draft genome sequence of fastidious pathogen Ceratobasidium theobromae, which causes vascular-streak dieback in Theobroma cacao.</title>
        <authorList>
            <person name="Ali S.S."/>
            <person name="Asman A."/>
            <person name="Shao J."/>
            <person name="Firmansyah A.P."/>
            <person name="Susilo A.W."/>
            <person name="Rosmana A."/>
            <person name="McMahon P."/>
            <person name="Junaid M."/>
            <person name="Guest D."/>
            <person name="Kheng T.Y."/>
            <person name="Meinhardt L.W."/>
            <person name="Bailey B.A."/>
        </authorList>
    </citation>
    <scope>NUCLEOTIDE SEQUENCE [LARGE SCALE GENOMIC DNA]</scope>
    <source>
        <strain evidence="6 7">CT2</strain>
    </source>
</reference>
<dbReference type="Pfam" id="PF04427">
    <property type="entry name" value="Brix"/>
    <property type="match status" value="1"/>
</dbReference>
<evidence type="ECO:0000256" key="1">
    <source>
        <dbReference type="SAM" id="Coils"/>
    </source>
</evidence>
<dbReference type="GO" id="GO:0030687">
    <property type="term" value="C:preribosome, large subunit precursor"/>
    <property type="evidence" value="ECO:0007669"/>
    <property type="project" value="TreeGrafter"/>
</dbReference>
<sequence length="565" mass="63689">MPPTRFEPSRIKNRIKRQDVHREAKRSKGQAKLKQRLALKEAERKDPSLKQKRIKENVPRTLDNTREFNASIIPVGGSSIQSVESAEGAHEESDKPTHPGPGQMDPENANDIANDDFAEHFNATTSANFDPAKAPKVLITTSQKATKASFQFCEELVSVFPGAEFIRRKRGHGFELGRIAGWAANRGYGAMVVVNEDVKKPNAMTIIHLPEGPTAYFRLTSVQTTVQISGHARPSPHYPELVLNGFVTRLGLTVGRLFQTLFPVMPEFEGRQVVTLHNQRDFLFFRRHRYAFRSAEKAALQEIGPRFTLKLRSLKKGLPVIEGLSKPPPPLEFANEDKQPSEATEGDDLSNEKEICVVKATERVPNAGGDFEQPIISLIIFGVALITSVNALHFYLDSNERRCFIEELPTDTIVEGHYRALEWDEKQNKYLAHDSLGIQVDIEEVHSGHRVTRTRGPSEGRFTFTSHESGDHSICLSTNYTAGWFSNSHIRMYLDINVGAAKPNVEHDRDHVTEMADKVRELNHKLAEIRREQQYQREREASFRDLNHGVVVNLCMATSPSQGMF</sequence>
<feature type="compositionally biased region" description="Basic and acidic residues" evidence="2">
    <location>
        <begin position="38"/>
        <end position="66"/>
    </location>
</feature>
<keyword evidence="3" id="KW-1133">Transmembrane helix</keyword>
<evidence type="ECO:0000313" key="6">
    <source>
        <dbReference type="EMBL" id="KAB5594488.1"/>
    </source>
</evidence>
<dbReference type="InterPro" id="IPR009038">
    <property type="entry name" value="GOLD_dom"/>
</dbReference>
<dbReference type="InterPro" id="IPR007109">
    <property type="entry name" value="Brix"/>
</dbReference>
<evidence type="ECO:0000259" key="4">
    <source>
        <dbReference type="PROSITE" id="PS50833"/>
    </source>
</evidence>
<dbReference type="EMBL" id="SSOP01000020">
    <property type="protein sequence ID" value="KAB5594488.1"/>
    <property type="molecule type" value="Genomic_DNA"/>
</dbReference>
<dbReference type="Pfam" id="PF01105">
    <property type="entry name" value="EMP24_GP25L"/>
    <property type="match status" value="1"/>
</dbReference>
<dbReference type="SUPFAM" id="SSF52954">
    <property type="entry name" value="Class II aaRS ABD-related"/>
    <property type="match status" value="1"/>
</dbReference>
<evidence type="ECO:0000256" key="3">
    <source>
        <dbReference type="SAM" id="Phobius"/>
    </source>
</evidence>
<organism evidence="6 7">
    <name type="scientific">Ceratobasidium theobromae</name>
    <dbReference type="NCBI Taxonomy" id="1582974"/>
    <lineage>
        <taxon>Eukaryota</taxon>
        <taxon>Fungi</taxon>
        <taxon>Dikarya</taxon>
        <taxon>Basidiomycota</taxon>
        <taxon>Agaricomycotina</taxon>
        <taxon>Agaricomycetes</taxon>
        <taxon>Cantharellales</taxon>
        <taxon>Ceratobasidiaceae</taxon>
        <taxon>Ceratobasidium</taxon>
    </lineage>
</organism>
<feature type="domain" description="Brix" evidence="4">
    <location>
        <begin position="135"/>
        <end position="320"/>
    </location>
</feature>
<keyword evidence="7" id="KW-1185">Reference proteome</keyword>
<dbReference type="GO" id="GO:0000460">
    <property type="term" value="P:maturation of 5.8S rRNA"/>
    <property type="evidence" value="ECO:0007669"/>
    <property type="project" value="TreeGrafter"/>
</dbReference>
<dbReference type="PROSITE" id="PS50833">
    <property type="entry name" value="BRIX"/>
    <property type="match status" value="1"/>
</dbReference>
<comment type="caution">
    <text evidence="6">The sequence shown here is derived from an EMBL/GenBank/DDBJ whole genome shotgun (WGS) entry which is preliminary data.</text>
</comment>
<dbReference type="AlphaFoldDB" id="A0A5N5QS72"/>
<dbReference type="GO" id="GO:0000470">
    <property type="term" value="P:maturation of LSU-rRNA"/>
    <property type="evidence" value="ECO:0007669"/>
    <property type="project" value="TreeGrafter"/>
</dbReference>
<feature type="region of interest" description="Disordered" evidence="2">
    <location>
        <begin position="1"/>
        <end position="112"/>
    </location>
</feature>
<dbReference type="SMART" id="SM00879">
    <property type="entry name" value="Brix"/>
    <property type="match status" value="1"/>
</dbReference>
<dbReference type="InterPro" id="IPR044281">
    <property type="entry name" value="IMP4/RPF1"/>
</dbReference>
<dbReference type="GO" id="GO:0042134">
    <property type="term" value="F:rRNA primary transcript binding"/>
    <property type="evidence" value="ECO:0007669"/>
    <property type="project" value="InterPro"/>
</dbReference>
<keyword evidence="3" id="KW-0472">Membrane</keyword>